<keyword evidence="3" id="KW-1185">Reference proteome</keyword>
<accession>A0A074TF08</accession>
<evidence type="ECO:0000256" key="1">
    <source>
        <dbReference type="SAM" id="SignalP"/>
    </source>
</evidence>
<dbReference type="Proteomes" id="UP000027725">
    <property type="component" value="Unassembled WGS sequence"/>
</dbReference>
<feature type="signal peptide" evidence="1">
    <location>
        <begin position="1"/>
        <end position="25"/>
    </location>
</feature>
<evidence type="ECO:0000313" key="3">
    <source>
        <dbReference type="Proteomes" id="UP000027725"/>
    </source>
</evidence>
<sequence>MRTSKKSILAAAFVGLSVPATIAIASVSTQFQPKQSIESDSNARDIMLRGYTGDGRPMDGDTSDIPYGDLRAFDKINTIGVAQSPDVPYCDIRSKLTQTLGHDFAEKPRLEKTLSGNRSVELWASKIMGTWTAVYTRADGVSCVVSSGMNWTQGENPVALLHKEGILPAA</sequence>
<evidence type="ECO:0000313" key="2">
    <source>
        <dbReference type="EMBL" id="KEP70316.1"/>
    </source>
</evidence>
<dbReference type="GO" id="GO:0016787">
    <property type="term" value="F:hydrolase activity"/>
    <property type="evidence" value="ECO:0007669"/>
    <property type="project" value="UniProtKB-KW"/>
</dbReference>
<organism evidence="2 3">
    <name type="scientific">Thioclava dalianensis</name>
    <dbReference type="NCBI Taxonomy" id="1185766"/>
    <lineage>
        <taxon>Bacteria</taxon>
        <taxon>Pseudomonadati</taxon>
        <taxon>Pseudomonadota</taxon>
        <taxon>Alphaproteobacteria</taxon>
        <taxon>Rhodobacterales</taxon>
        <taxon>Paracoccaceae</taxon>
        <taxon>Thioclava</taxon>
    </lineage>
</organism>
<reference evidence="2 3" key="1">
    <citation type="submission" date="2014-03" db="EMBL/GenBank/DDBJ databases">
        <title>The draft genome sequence of Thioclava dalianensis DLFJ1-1.</title>
        <authorList>
            <person name="Lai Q."/>
            <person name="Shao Z."/>
        </authorList>
    </citation>
    <scope>NUCLEOTIDE SEQUENCE [LARGE SCALE GENOMIC DNA]</scope>
    <source>
        <strain evidence="2 3">DLFJ1-1</strain>
    </source>
</reference>
<dbReference type="OrthoDB" id="9810895at2"/>
<keyword evidence="1" id="KW-0732">Signal</keyword>
<dbReference type="EMBL" id="JHEH01000006">
    <property type="protein sequence ID" value="KEP70316.1"/>
    <property type="molecule type" value="Genomic_DNA"/>
</dbReference>
<keyword evidence="2" id="KW-0378">Hydrolase</keyword>
<dbReference type="eggNOG" id="ENOG5033P5K">
    <property type="taxonomic scope" value="Bacteria"/>
</dbReference>
<name>A0A074TF08_9RHOB</name>
<proteinExistence type="predicted"/>
<dbReference type="RefSeq" id="WP_051693387.1">
    <property type="nucleotide sequence ID" value="NZ_FOVB01000004.1"/>
</dbReference>
<gene>
    <name evidence="2" type="ORF">DL1_17310</name>
</gene>
<comment type="caution">
    <text evidence="2">The sequence shown here is derived from an EMBL/GenBank/DDBJ whole genome shotgun (WGS) entry which is preliminary data.</text>
</comment>
<dbReference type="STRING" id="1185766.SAMN05216224_104183"/>
<feature type="chain" id="PRO_5001699837" evidence="1">
    <location>
        <begin position="26"/>
        <end position="170"/>
    </location>
</feature>
<dbReference type="AlphaFoldDB" id="A0A074TF08"/>
<protein>
    <submittedName>
        <fullName evidence="2">S-adenosyl-L-homocysteine hydrolase</fullName>
    </submittedName>
</protein>